<dbReference type="EMBL" id="JANAWD010000822">
    <property type="protein sequence ID" value="KAJ3475646.1"/>
    <property type="molecule type" value="Genomic_DNA"/>
</dbReference>
<evidence type="ECO:0000313" key="2">
    <source>
        <dbReference type="Proteomes" id="UP001212997"/>
    </source>
</evidence>
<organism evidence="1 2">
    <name type="scientific">Meripilus lineatus</name>
    <dbReference type="NCBI Taxonomy" id="2056292"/>
    <lineage>
        <taxon>Eukaryota</taxon>
        <taxon>Fungi</taxon>
        <taxon>Dikarya</taxon>
        <taxon>Basidiomycota</taxon>
        <taxon>Agaricomycotina</taxon>
        <taxon>Agaricomycetes</taxon>
        <taxon>Polyporales</taxon>
        <taxon>Meripilaceae</taxon>
        <taxon>Meripilus</taxon>
    </lineage>
</organism>
<protein>
    <submittedName>
        <fullName evidence="1">Uncharacterized protein</fullName>
    </submittedName>
</protein>
<dbReference type="AlphaFoldDB" id="A0AAD5YAL3"/>
<name>A0AAD5YAL3_9APHY</name>
<accession>A0AAD5YAL3</accession>
<keyword evidence="2" id="KW-1185">Reference proteome</keyword>
<comment type="caution">
    <text evidence="1">The sequence shown here is derived from an EMBL/GenBank/DDBJ whole genome shotgun (WGS) entry which is preliminary data.</text>
</comment>
<dbReference type="Proteomes" id="UP001212997">
    <property type="component" value="Unassembled WGS sequence"/>
</dbReference>
<evidence type="ECO:0000313" key="1">
    <source>
        <dbReference type="EMBL" id="KAJ3475646.1"/>
    </source>
</evidence>
<proteinExistence type="predicted"/>
<gene>
    <name evidence="1" type="ORF">NLI96_g11701</name>
</gene>
<sequence>MKTLMIQKTGQTALLTLEDTLEGVSQSPVVFRTFPWHQNFEEFPDACLPPRRALGGIPLGRDVPNKLGLHGIHPPSQCRRTKNGLDHTIRQIGSGDLADSAVTDLSMVSQESLKH</sequence>
<reference evidence="1" key="1">
    <citation type="submission" date="2022-07" db="EMBL/GenBank/DDBJ databases">
        <title>Genome Sequence of Physisporinus lineatus.</title>
        <authorList>
            <person name="Buettner E."/>
        </authorList>
    </citation>
    <scope>NUCLEOTIDE SEQUENCE</scope>
    <source>
        <strain evidence="1">VT162</strain>
    </source>
</reference>